<dbReference type="EMBL" id="CM023488">
    <property type="protein sequence ID" value="KAH6924911.1"/>
    <property type="molecule type" value="Genomic_DNA"/>
</dbReference>
<keyword evidence="2" id="KW-1185">Reference proteome</keyword>
<evidence type="ECO:0000313" key="1">
    <source>
        <dbReference type="EMBL" id="KAH6924911.1"/>
    </source>
</evidence>
<gene>
    <name evidence="1" type="ORF">HPB50_026416</name>
</gene>
<sequence>MDTSTGAIPMRPRKKAKAKLSFGSASTRNSSLPSRLQANLTDLNGLLETPDKDQSDLTSNATEEAGPTKVTTIGENCDAEPVHSNKPLVEDCEVATSTAVDPQSCMGRDDQAAKIEKREPRGFTETDVLDFVRQMRQVMQKEGPSQEHDLVVAVSPTHAKLMLEMHQPITAFLDTRPGYIVVHEDLYSFVYYKHPDSEVQEGSSSHIKNKAIITCPSSTCSNKGGRQNAAACDGGHNRECAAISSSRSARESAFERRHLEERHLLKDTAIQVPSTHHSRAVHERNLSDAEYKTEGFHVCGTVESTEENYDSDRRAAAGEAESTPAEP</sequence>
<evidence type="ECO:0000313" key="2">
    <source>
        <dbReference type="Proteomes" id="UP000821845"/>
    </source>
</evidence>
<dbReference type="Proteomes" id="UP000821845">
    <property type="component" value="Chromosome 8"/>
</dbReference>
<protein>
    <submittedName>
        <fullName evidence="1">Uncharacterized protein</fullName>
    </submittedName>
</protein>
<comment type="caution">
    <text evidence="1">The sequence shown here is derived from an EMBL/GenBank/DDBJ whole genome shotgun (WGS) entry which is preliminary data.</text>
</comment>
<organism evidence="1 2">
    <name type="scientific">Hyalomma asiaticum</name>
    <name type="common">Tick</name>
    <dbReference type="NCBI Taxonomy" id="266040"/>
    <lineage>
        <taxon>Eukaryota</taxon>
        <taxon>Metazoa</taxon>
        <taxon>Ecdysozoa</taxon>
        <taxon>Arthropoda</taxon>
        <taxon>Chelicerata</taxon>
        <taxon>Arachnida</taxon>
        <taxon>Acari</taxon>
        <taxon>Parasitiformes</taxon>
        <taxon>Ixodida</taxon>
        <taxon>Ixodoidea</taxon>
        <taxon>Ixodidae</taxon>
        <taxon>Hyalomminae</taxon>
        <taxon>Hyalomma</taxon>
    </lineage>
</organism>
<proteinExistence type="predicted"/>
<accession>A0ACB7RSY5</accession>
<name>A0ACB7RSY5_HYAAI</name>
<reference evidence="1" key="1">
    <citation type="submission" date="2020-05" db="EMBL/GenBank/DDBJ databases">
        <title>Large-scale comparative analyses of tick genomes elucidate their genetic diversity and vector capacities.</title>
        <authorList>
            <person name="Jia N."/>
            <person name="Wang J."/>
            <person name="Shi W."/>
            <person name="Du L."/>
            <person name="Sun Y."/>
            <person name="Zhan W."/>
            <person name="Jiang J."/>
            <person name="Wang Q."/>
            <person name="Zhang B."/>
            <person name="Ji P."/>
            <person name="Sakyi L.B."/>
            <person name="Cui X."/>
            <person name="Yuan T."/>
            <person name="Jiang B."/>
            <person name="Yang W."/>
            <person name="Lam T.T.-Y."/>
            <person name="Chang Q."/>
            <person name="Ding S."/>
            <person name="Wang X."/>
            <person name="Zhu J."/>
            <person name="Ruan X."/>
            <person name="Zhao L."/>
            <person name="Wei J."/>
            <person name="Que T."/>
            <person name="Du C."/>
            <person name="Cheng J."/>
            <person name="Dai P."/>
            <person name="Han X."/>
            <person name="Huang E."/>
            <person name="Gao Y."/>
            <person name="Liu J."/>
            <person name="Shao H."/>
            <person name="Ye R."/>
            <person name="Li L."/>
            <person name="Wei W."/>
            <person name="Wang X."/>
            <person name="Wang C."/>
            <person name="Yang T."/>
            <person name="Huo Q."/>
            <person name="Li W."/>
            <person name="Guo W."/>
            <person name="Chen H."/>
            <person name="Zhou L."/>
            <person name="Ni X."/>
            <person name="Tian J."/>
            <person name="Zhou Y."/>
            <person name="Sheng Y."/>
            <person name="Liu T."/>
            <person name="Pan Y."/>
            <person name="Xia L."/>
            <person name="Li J."/>
            <person name="Zhao F."/>
            <person name="Cao W."/>
        </authorList>
    </citation>
    <scope>NUCLEOTIDE SEQUENCE</scope>
    <source>
        <strain evidence="1">Hyas-2018</strain>
    </source>
</reference>